<feature type="compositionally biased region" description="Low complexity" evidence="1">
    <location>
        <begin position="9"/>
        <end position="22"/>
    </location>
</feature>
<feature type="region of interest" description="Disordered" evidence="1">
    <location>
        <begin position="1"/>
        <end position="22"/>
    </location>
</feature>
<dbReference type="EMBL" id="CAJVPQ010026820">
    <property type="protein sequence ID" value="CAG8769764.1"/>
    <property type="molecule type" value="Genomic_DNA"/>
</dbReference>
<evidence type="ECO:0000313" key="3">
    <source>
        <dbReference type="Proteomes" id="UP000789570"/>
    </source>
</evidence>
<feature type="region of interest" description="Disordered" evidence="1">
    <location>
        <begin position="54"/>
        <end position="115"/>
    </location>
</feature>
<dbReference type="Proteomes" id="UP000789570">
    <property type="component" value="Unassembled WGS sequence"/>
</dbReference>
<evidence type="ECO:0000256" key="1">
    <source>
        <dbReference type="SAM" id="MobiDB-lite"/>
    </source>
</evidence>
<sequence length="130" mass="14803">HHLKNPKGNTSETASNESNSNNSIVSYTVEENNKFNFNEVKYFIAFSRNFLQDQDDRDLEDEEKLKVGSEAVDNNENESHCQIHRDPEEQDYYDDNVGSSGSGYDNDARSSERTYSVRINGIVDVPFGPD</sequence>
<keyword evidence="3" id="KW-1185">Reference proteome</keyword>
<gene>
    <name evidence="2" type="ORF">FCALED_LOCUS17462</name>
</gene>
<feature type="non-terminal residue" evidence="2">
    <location>
        <position position="1"/>
    </location>
</feature>
<reference evidence="2" key="1">
    <citation type="submission" date="2021-06" db="EMBL/GenBank/DDBJ databases">
        <authorList>
            <person name="Kallberg Y."/>
            <person name="Tangrot J."/>
            <person name="Rosling A."/>
        </authorList>
    </citation>
    <scope>NUCLEOTIDE SEQUENCE</scope>
    <source>
        <strain evidence="2">UK204</strain>
    </source>
</reference>
<comment type="caution">
    <text evidence="2">The sequence shown here is derived from an EMBL/GenBank/DDBJ whole genome shotgun (WGS) entry which is preliminary data.</text>
</comment>
<evidence type="ECO:0000313" key="2">
    <source>
        <dbReference type="EMBL" id="CAG8769764.1"/>
    </source>
</evidence>
<name>A0A9N9NZ43_9GLOM</name>
<feature type="non-terminal residue" evidence="2">
    <location>
        <position position="130"/>
    </location>
</feature>
<organism evidence="2 3">
    <name type="scientific">Funneliformis caledonium</name>
    <dbReference type="NCBI Taxonomy" id="1117310"/>
    <lineage>
        <taxon>Eukaryota</taxon>
        <taxon>Fungi</taxon>
        <taxon>Fungi incertae sedis</taxon>
        <taxon>Mucoromycota</taxon>
        <taxon>Glomeromycotina</taxon>
        <taxon>Glomeromycetes</taxon>
        <taxon>Glomerales</taxon>
        <taxon>Glomeraceae</taxon>
        <taxon>Funneliformis</taxon>
    </lineage>
</organism>
<dbReference type="AlphaFoldDB" id="A0A9N9NZ43"/>
<proteinExistence type="predicted"/>
<accession>A0A9N9NZ43</accession>
<protein>
    <submittedName>
        <fullName evidence="2">10333_t:CDS:1</fullName>
    </submittedName>
</protein>
<feature type="compositionally biased region" description="Basic and acidic residues" evidence="1">
    <location>
        <begin position="77"/>
        <end position="87"/>
    </location>
</feature>